<dbReference type="WBParaSite" id="DME_0000749201-mRNA-1">
    <property type="protein sequence ID" value="DME_0000749201-mRNA-1"/>
    <property type="gene ID" value="DME_0000749201"/>
</dbReference>
<evidence type="ECO:0000313" key="6">
    <source>
        <dbReference type="Proteomes" id="UP000038040"/>
    </source>
</evidence>
<name>A0A0N4UIQ1_DRAME</name>
<dbReference type="PANTHER" id="PTHR19865:SF0">
    <property type="entry name" value="U3 SMALL NUCLEOLAR RNA-INTERACTING PROTEIN 2"/>
    <property type="match status" value="1"/>
</dbReference>
<dbReference type="InterPro" id="IPR001680">
    <property type="entry name" value="WD40_rpt"/>
</dbReference>
<keyword evidence="3" id="KW-0677">Repeat</keyword>
<evidence type="ECO:0000256" key="4">
    <source>
        <dbReference type="ARBA" id="ARBA00023242"/>
    </source>
</evidence>
<evidence type="ECO:0000256" key="2">
    <source>
        <dbReference type="ARBA" id="ARBA00022574"/>
    </source>
</evidence>
<dbReference type="GO" id="GO:0032040">
    <property type="term" value="C:small-subunit processome"/>
    <property type="evidence" value="ECO:0007669"/>
    <property type="project" value="TreeGrafter"/>
</dbReference>
<comment type="subcellular location">
    <subcellularLocation>
        <location evidence="1">Nucleus</location>
    </subcellularLocation>
</comment>
<dbReference type="Gene3D" id="2.130.10.10">
    <property type="entry name" value="YVTN repeat-like/Quinoprotein amine dehydrogenase"/>
    <property type="match status" value="1"/>
</dbReference>
<dbReference type="SUPFAM" id="SSF50978">
    <property type="entry name" value="WD40 repeat-like"/>
    <property type="match status" value="1"/>
</dbReference>
<evidence type="ECO:0000256" key="5">
    <source>
        <dbReference type="PROSITE-ProRule" id="PRU00221"/>
    </source>
</evidence>
<protein>
    <submittedName>
        <fullName evidence="7">WD_REPEATS_REGION domain-containing protein</fullName>
    </submittedName>
</protein>
<dbReference type="AlphaFoldDB" id="A0A0N4UIQ1"/>
<dbReference type="InterPro" id="IPR019775">
    <property type="entry name" value="WD40_repeat_CS"/>
</dbReference>
<feature type="repeat" description="WD" evidence="5">
    <location>
        <begin position="270"/>
        <end position="311"/>
    </location>
</feature>
<dbReference type="InterPro" id="IPR020472">
    <property type="entry name" value="WD40_PAC1"/>
</dbReference>
<dbReference type="InterPro" id="IPR015943">
    <property type="entry name" value="WD40/YVTN_repeat-like_dom_sf"/>
</dbReference>
<dbReference type="FunFam" id="2.130.10.10:FF:000509">
    <property type="entry name" value="U3 small nucleolar RNA-interacting protein"/>
    <property type="match status" value="1"/>
</dbReference>
<keyword evidence="4" id="KW-0539">Nucleus</keyword>
<reference evidence="7" key="1">
    <citation type="submission" date="2017-02" db="UniProtKB">
        <authorList>
            <consortium name="WormBaseParasite"/>
        </authorList>
    </citation>
    <scope>IDENTIFICATION</scope>
</reference>
<keyword evidence="2 5" id="KW-0853">WD repeat</keyword>
<dbReference type="PROSITE" id="PS50082">
    <property type="entry name" value="WD_REPEATS_2"/>
    <property type="match status" value="3"/>
</dbReference>
<dbReference type="Pfam" id="PF00400">
    <property type="entry name" value="WD40"/>
    <property type="match status" value="5"/>
</dbReference>
<dbReference type="Proteomes" id="UP000038040">
    <property type="component" value="Unplaced"/>
</dbReference>
<dbReference type="InterPro" id="IPR039241">
    <property type="entry name" value="Rrp9-like"/>
</dbReference>
<dbReference type="PROSITE" id="PS00678">
    <property type="entry name" value="WD_REPEATS_1"/>
    <property type="match status" value="1"/>
</dbReference>
<proteinExistence type="predicted"/>
<dbReference type="SMART" id="SM00320">
    <property type="entry name" value="WD40"/>
    <property type="match status" value="6"/>
</dbReference>
<dbReference type="GO" id="GO:0034511">
    <property type="term" value="F:U3 snoRNA binding"/>
    <property type="evidence" value="ECO:0007669"/>
    <property type="project" value="InterPro"/>
</dbReference>
<evidence type="ECO:0000313" key="7">
    <source>
        <dbReference type="WBParaSite" id="DME_0000749201-mRNA-1"/>
    </source>
</evidence>
<evidence type="ECO:0000256" key="1">
    <source>
        <dbReference type="ARBA" id="ARBA00004123"/>
    </source>
</evidence>
<sequence>LKKGDVKGNFLKKRKEISKNEIISSSDDDNLSVDDAIEEKSDSDFEDTQELAYHKAKQFIAELEAELGSERNEEDEDVLAARLKKDALLNIATSQRYIAEKVQLSESSVHYRPHSDILCPSILNHFDFHIYWMFFLEVPDFLSLRLLYRMMNGLLLVVQRMPLLLNVNDLEEGRKIDVLKYDKKNRNTHNGQIFALAISAGDRYLATGGADMIIRVWNFLNFQHVKNLLGHKNFITGLVFRKGTQQLFSCSKDKSVKAWDLDQMGYVDTMFGHVDVISDIDALSRERIITCGSQDRSVRLWKIAEETHLVFNGITSCISIDCVAFLNDEHFVSGSADGSLCIWSTSKKKPVCVQKHAHGFSSITEPNWIVSVAATSYTDLVASGSCDNFVRFWKISIDYRSISNLFSFYLVGFVNCLRFSQNGDELVCAVGQEHKSGRWWKISEAKNSIVLISLKHLDN</sequence>
<dbReference type="PROSITE" id="PS50294">
    <property type="entry name" value="WD_REPEATS_REGION"/>
    <property type="match status" value="2"/>
</dbReference>
<evidence type="ECO:0000256" key="3">
    <source>
        <dbReference type="ARBA" id="ARBA00022737"/>
    </source>
</evidence>
<dbReference type="PANTHER" id="PTHR19865">
    <property type="entry name" value="U3 SMALL NUCLEOLAR RNA INTERACTING PROTEIN 2"/>
    <property type="match status" value="1"/>
</dbReference>
<organism evidence="6 7">
    <name type="scientific">Dracunculus medinensis</name>
    <name type="common">Guinea worm</name>
    <dbReference type="NCBI Taxonomy" id="318479"/>
    <lineage>
        <taxon>Eukaryota</taxon>
        <taxon>Metazoa</taxon>
        <taxon>Ecdysozoa</taxon>
        <taxon>Nematoda</taxon>
        <taxon>Chromadorea</taxon>
        <taxon>Rhabditida</taxon>
        <taxon>Spirurina</taxon>
        <taxon>Dracunculoidea</taxon>
        <taxon>Dracunculidae</taxon>
        <taxon>Dracunculus</taxon>
    </lineage>
</organism>
<accession>A0A0N4UIQ1</accession>
<dbReference type="InterPro" id="IPR036322">
    <property type="entry name" value="WD40_repeat_dom_sf"/>
</dbReference>
<feature type="repeat" description="WD" evidence="5">
    <location>
        <begin position="228"/>
        <end position="269"/>
    </location>
</feature>
<dbReference type="PRINTS" id="PR00320">
    <property type="entry name" value="GPROTEINBRPT"/>
</dbReference>
<feature type="repeat" description="WD" evidence="5">
    <location>
        <begin position="186"/>
        <end position="227"/>
    </location>
</feature>